<dbReference type="CDD" id="cd04496">
    <property type="entry name" value="SSB_OBF"/>
    <property type="match status" value="1"/>
</dbReference>
<dbReference type="InterPro" id="IPR012340">
    <property type="entry name" value="NA-bd_OB-fold"/>
</dbReference>
<reference evidence="5" key="1">
    <citation type="submission" date="2020-10" db="EMBL/GenBank/DDBJ databases">
        <authorList>
            <person name="Kadnikov V."/>
            <person name="Beletsky A.V."/>
            <person name="Mardanov A.V."/>
            <person name="Karnachuk O.V."/>
            <person name="Ravin N.V."/>
        </authorList>
    </citation>
    <scope>NUCLEOTIDE SEQUENCE</scope>
    <source>
        <strain evidence="5">Bu02</strain>
    </source>
</reference>
<organism evidence="5">
    <name type="scientific">Candidatus Fermentithermobacillus carboniphilus</name>
    <dbReference type="NCBI Taxonomy" id="3085328"/>
    <lineage>
        <taxon>Bacteria</taxon>
        <taxon>Bacillati</taxon>
        <taxon>Bacillota</taxon>
        <taxon>Candidatus Fermentithermobacillia</taxon>
        <taxon>Candidatus Fermentithermobacillales</taxon>
        <taxon>Candidatus Fermentithermobacillaceae</taxon>
        <taxon>Candidatus Fermentithermobacillus</taxon>
    </lineage>
</organism>
<evidence type="ECO:0000256" key="2">
    <source>
        <dbReference type="HAMAP-Rule" id="MF_00984"/>
    </source>
</evidence>
<dbReference type="InterPro" id="IPR000424">
    <property type="entry name" value="Primosome_PriB/ssb"/>
</dbReference>
<dbReference type="Gene3D" id="2.40.50.140">
    <property type="entry name" value="Nucleic acid-binding proteins"/>
    <property type="match status" value="1"/>
</dbReference>
<dbReference type="PANTHER" id="PTHR10302">
    <property type="entry name" value="SINGLE-STRANDED DNA-BINDING PROTEIN"/>
    <property type="match status" value="1"/>
</dbReference>
<evidence type="ECO:0000256" key="4">
    <source>
        <dbReference type="SAM" id="MobiDB-lite"/>
    </source>
</evidence>
<dbReference type="InterPro" id="IPR011344">
    <property type="entry name" value="ssDNA-bd"/>
</dbReference>
<comment type="caution">
    <text evidence="2">Lacks conserved residue(s) required for the propagation of feature annotation.</text>
</comment>
<dbReference type="PIRSF" id="PIRSF002070">
    <property type="entry name" value="SSB"/>
    <property type="match status" value="1"/>
</dbReference>
<dbReference type="AlphaFoldDB" id="A0AAT9L9V3"/>
<dbReference type="GO" id="GO:0003697">
    <property type="term" value="F:single-stranded DNA binding"/>
    <property type="evidence" value="ECO:0007669"/>
    <property type="project" value="UniProtKB-UniRule"/>
</dbReference>
<dbReference type="SUPFAM" id="SSF50249">
    <property type="entry name" value="Nucleic acid-binding proteins"/>
    <property type="match status" value="1"/>
</dbReference>
<dbReference type="HAMAP" id="MF_00984">
    <property type="entry name" value="SSB"/>
    <property type="match status" value="1"/>
</dbReference>
<dbReference type="EMBL" id="CP062796">
    <property type="protein sequence ID" value="QUL97865.1"/>
    <property type="molecule type" value="Genomic_DNA"/>
</dbReference>
<dbReference type="PANTHER" id="PTHR10302:SF27">
    <property type="entry name" value="SINGLE-STRANDED DNA-BINDING PROTEIN"/>
    <property type="match status" value="1"/>
</dbReference>
<dbReference type="GO" id="GO:0006260">
    <property type="term" value="P:DNA replication"/>
    <property type="evidence" value="ECO:0007669"/>
    <property type="project" value="InterPro"/>
</dbReference>
<evidence type="ECO:0000256" key="1">
    <source>
        <dbReference type="ARBA" id="ARBA00023125"/>
    </source>
</evidence>
<gene>
    <name evidence="5" type="ORF">IMF26_07150</name>
</gene>
<comment type="subunit">
    <text evidence="2">Homotetramer.</text>
</comment>
<proteinExistence type="inferred from homology"/>
<dbReference type="GO" id="GO:0009295">
    <property type="term" value="C:nucleoid"/>
    <property type="evidence" value="ECO:0007669"/>
    <property type="project" value="TreeGrafter"/>
</dbReference>
<dbReference type="PROSITE" id="PS50935">
    <property type="entry name" value="SSB"/>
    <property type="match status" value="1"/>
</dbReference>
<name>A0AAT9L9V3_9FIRM</name>
<dbReference type="KEGG" id="fcz:IMF26_07150"/>
<dbReference type="Pfam" id="PF00436">
    <property type="entry name" value="SSB"/>
    <property type="match status" value="1"/>
</dbReference>
<evidence type="ECO:0000313" key="5">
    <source>
        <dbReference type="EMBL" id="QUL97865.1"/>
    </source>
</evidence>
<accession>A0AAT9L9V3</accession>
<protein>
    <recommendedName>
        <fullName evidence="2 3">Single-stranded DNA-binding protein</fullName>
        <shortName evidence="2">SSB</shortName>
    </recommendedName>
</protein>
<reference evidence="5" key="2">
    <citation type="journal article" date="2023" name="Biology">
        <title>Prokaryotic Life Associated with Coal-Fire Gas Vents Revealed by Metagenomics.</title>
        <authorList>
            <person name="Kadnikov V.V."/>
            <person name="Mardanov A.V."/>
            <person name="Beletsky A.V."/>
            <person name="Karnachuk O.V."/>
            <person name="Ravin N.V."/>
        </authorList>
    </citation>
    <scope>NUCLEOTIDE SEQUENCE</scope>
    <source>
        <strain evidence="5">Bu02</strain>
    </source>
</reference>
<keyword evidence="1 2" id="KW-0238">DNA-binding</keyword>
<evidence type="ECO:0000256" key="3">
    <source>
        <dbReference type="PIRNR" id="PIRNR002070"/>
    </source>
</evidence>
<sequence>MLNRVILIGRLTKQPELRITPSSVSVTSFTLAVDRKPNQAGQKETDFIDVVVFGKLAEITCKYMDKGRLVAVEGRLQTRTFETKDGQKRKAWEVVADSIEFLSPRPRTKDETLNDVSQPEFQEDEEYDPEKETFKE</sequence>
<dbReference type="NCBIfam" id="TIGR00621">
    <property type="entry name" value="ssb"/>
    <property type="match status" value="1"/>
</dbReference>
<feature type="region of interest" description="Disordered" evidence="4">
    <location>
        <begin position="103"/>
        <end position="136"/>
    </location>
</feature>